<feature type="compositionally biased region" description="Polar residues" evidence="2">
    <location>
        <begin position="1780"/>
        <end position="1790"/>
    </location>
</feature>
<dbReference type="NCBIfam" id="NF047352">
    <property type="entry name" value="P_loop_sacsin"/>
    <property type="match status" value="1"/>
</dbReference>
<keyword evidence="1" id="KW-0175">Coiled coil</keyword>
<protein>
    <recommendedName>
        <fullName evidence="7">Protein NO VEIN C-terminal domain-containing protein</fullName>
    </recommendedName>
</protein>
<organism evidence="5 6">
    <name type="scientific">Rotaria sordida</name>
    <dbReference type="NCBI Taxonomy" id="392033"/>
    <lineage>
        <taxon>Eukaryota</taxon>
        <taxon>Metazoa</taxon>
        <taxon>Spiralia</taxon>
        <taxon>Gnathifera</taxon>
        <taxon>Rotifera</taxon>
        <taxon>Eurotatoria</taxon>
        <taxon>Bdelloidea</taxon>
        <taxon>Philodinida</taxon>
        <taxon>Philodinidae</taxon>
        <taxon>Rotaria</taxon>
    </lineage>
</organism>
<dbReference type="Pfam" id="PF13020">
    <property type="entry name" value="NOV_C"/>
    <property type="match status" value="1"/>
</dbReference>
<evidence type="ECO:0000313" key="5">
    <source>
        <dbReference type="EMBL" id="CAF1161262.1"/>
    </source>
</evidence>
<gene>
    <name evidence="5" type="ORF">RFH988_LOCUS22449</name>
</gene>
<dbReference type="InterPro" id="IPR036890">
    <property type="entry name" value="HATPase_C_sf"/>
</dbReference>
<evidence type="ECO:0000313" key="6">
    <source>
        <dbReference type="Proteomes" id="UP000663882"/>
    </source>
</evidence>
<feature type="compositionally biased region" description="Polar residues" evidence="2">
    <location>
        <begin position="1721"/>
        <end position="1754"/>
    </location>
</feature>
<proteinExistence type="predicted"/>
<evidence type="ECO:0000256" key="1">
    <source>
        <dbReference type="SAM" id="Coils"/>
    </source>
</evidence>
<feature type="coiled-coil region" evidence="1">
    <location>
        <begin position="144"/>
        <end position="185"/>
    </location>
</feature>
<evidence type="ECO:0000256" key="2">
    <source>
        <dbReference type="SAM" id="MobiDB-lite"/>
    </source>
</evidence>
<dbReference type="EMBL" id="CAJNOO010001492">
    <property type="protein sequence ID" value="CAF1161262.1"/>
    <property type="molecule type" value="Genomic_DNA"/>
</dbReference>
<dbReference type="InterPro" id="IPR058210">
    <property type="entry name" value="SACS/Nov_dom"/>
</dbReference>
<accession>A0A814TH06</accession>
<feature type="domain" description="Sacsin/Nov" evidence="4">
    <location>
        <begin position="271"/>
        <end position="362"/>
    </location>
</feature>
<dbReference type="OrthoDB" id="10018456at2759"/>
<dbReference type="PANTHER" id="PTHR32387:SF0">
    <property type="entry name" value="PROTEIN NO VEIN"/>
    <property type="match status" value="1"/>
</dbReference>
<feature type="region of interest" description="Disordered" evidence="2">
    <location>
        <begin position="1718"/>
        <end position="1790"/>
    </location>
</feature>
<feature type="compositionally biased region" description="Low complexity" evidence="2">
    <location>
        <begin position="1755"/>
        <end position="1771"/>
    </location>
</feature>
<name>A0A814TH06_9BILA</name>
<dbReference type="SUPFAM" id="SSF55874">
    <property type="entry name" value="ATPase domain of HSP90 chaperone/DNA topoisomerase II/histidine kinase"/>
    <property type="match status" value="1"/>
</dbReference>
<evidence type="ECO:0000259" key="4">
    <source>
        <dbReference type="Pfam" id="PF25794"/>
    </source>
</evidence>
<dbReference type="InterPro" id="IPR024975">
    <property type="entry name" value="NOV_C"/>
</dbReference>
<dbReference type="Pfam" id="PF25794">
    <property type="entry name" value="SACS"/>
    <property type="match status" value="1"/>
</dbReference>
<dbReference type="InterPro" id="IPR052957">
    <property type="entry name" value="Auxin_embryo_med"/>
</dbReference>
<dbReference type="Gene3D" id="3.30.565.10">
    <property type="entry name" value="Histidine kinase-like ATPase, C-terminal domain"/>
    <property type="match status" value="1"/>
</dbReference>
<feature type="domain" description="Protein NO VEIN C-terminal" evidence="3">
    <location>
        <begin position="1586"/>
        <end position="1671"/>
    </location>
</feature>
<dbReference type="Proteomes" id="UP000663882">
    <property type="component" value="Unassembled WGS sequence"/>
</dbReference>
<comment type="caution">
    <text evidence="5">The sequence shown here is derived from an EMBL/GenBank/DDBJ whole genome shotgun (WGS) entry which is preliminary data.</text>
</comment>
<dbReference type="PANTHER" id="PTHR32387">
    <property type="entry name" value="WU:FJ29H11"/>
    <property type="match status" value="1"/>
</dbReference>
<sequence>MADSPCSHCQLFGKPLARINFIIIAGSPDSMVYQRVKHLIRDYSGINSPARDTNYTNYDSLMNISDQVFNRQTQEEVVDATKSLSTEKCCHGFEVFPIDINDVSDSAQLQIFKKDILNLLELKADEDVQTKDKITEPASWIMMNGSLKQAHQSVNEELAQLRSELQRTQLEQDRLRKENLQLNQNIHRLQLGTPTVVTISPNVLSHFSAKENTYDQEDIISQLQNVSPHGITVKQAEQCIREIYRRRTTFDDHDMRKSICGSLKHLGSDLYSSSVHFLHELIQNAEDNIYDCAIVPCLRIELNHDYILLSNNEQGLRATDVLAICSLAVSTKTIEQKHIGEKGVGFKSVFAASDQPMLISHAWKFYFKVPGVDAMSYITPLWVENIPECISSQISTNSQSTHLYLPLKLQAHTPATNQFLNDVARAVDPCILLNMRQLKKLEIVDRREEKVIIIEKQVIGPTKLDIQPNVIFENCNFMNLTGSINQLCTLTGYNIFRVYACDIDVPSSIEQRRAPTTSLIMAFPCEKDYCLTRNVYTGLPVCDLGFNFMFNADFHLVTSRENVRENVQFNTYLRDNLAVLFVYLIQNDPDLRKDIGRYCPSSDTHQVKHSSWWLIMIDRINALITKYLSVLFNIKTGKLIRHVNSELTSLISNEQLYNCANIQVIDSSDGFLTHERLKSFQIQSVSIKDVLECFPNCDDPTNEFRHEFRLWTQKQDERWWAQFFHHLSKAMTPEISATMLLKPIFILQYDSKRQYLPRMNDTFLLLFINDDPSIRMWKRQITLLRCTSQYERNALLNSNRAQLLTEKRLVEIILHHHLQLARSSKIISVDAELINELWQDLFYLRSRLDKFDKSTPLLVPINRTLSITLIQNTILPTLFGVDIRSFIPSVTSPFIYHPYYDTHESHLINHLQWEYFFLEMNCHRPSIQLPKDYTVDQLPLLPSFTMLTDEKWTRLSESILLAQTQTTQECLRQFPIVSESNTEQQISPISATFDKTMATDLPSLPQISVPSYCRSLASKFGVCAEYDLRTCVTILQLLSDEKNTNIDLYIQWLGHLQLNVRHQYDTIVPTSLLSSCRLYIPDQKQFYSLRNLLVMPDNNQHRQAILLVCKYRKLQMISPSINQIYWQFKDLFRMLGCQCVVSISDIYSTIYSARYDKNNFYDLGDGETILTENGVENMISLFQYFESLILICVTEHDADTDLYQAIITNKHQTAPYGSREDLEWRFSFTCNKLSIQLKKLTGIQDQQRTTFLLTIDRKLISTKSDHIIYACLETKIIQNLSRDFGKRYFVSPVITRTCPLVLAAFEIDYVERRGKVKWTHINHNLEFHLEQLTQIFQNALGDRQLEVAIAKYADTDLYLCDTCAIDSIDDENNQQIDEYAMETEYPFWVFDKTVLLCTGNAKSDTSRAIIATSALTTLLHKRRHIPFEEAKSIARQKMTECNAFRSELISTVADTSSSVYSYLDLIFPTEHHLIESMTISIGRNCTVERDPEENTFATIAADRIGEDRIYRNRVQTQNHRCKNETPSSNWMDPTIVDSTENIRIGHNAEHFFFVYLQKLYGKIDVTPTKNWRSSNRLIVYPQYRRNVDDSVGYDIELHDTQEHFVQGTGSTTKTCYFEVKGTSGSFDKIHTEFHISQNEFETCQAIANDARRREHEAYFIVIIENCLDSEKIALGTIINWSSFLNAVKRMVNSYRCTIASPPTTNSAHTNNKMTENAAADHQQNQGQRQSTASRDNKRNSMPQAARSNDEPSSSNRNNPPAHQNQQQQNRQCYGRGRGWNRNSQYPNTRN</sequence>
<evidence type="ECO:0000259" key="3">
    <source>
        <dbReference type="Pfam" id="PF13020"/>
    </source>
</evidence>
<reference evidence="5" key="1">
    <citation type="submission" date="2021-02" db="EMBL/GenBank/DDBJ databases">
        <authorList>
            <person name="Nowell W R."/>
        </authorList>
    </citation>
    <scope>NUCLEOTIDE SEQUENCE</scope>
</reference>
<evidence type="ECO:0008006" key="7">
    <source>
        <dbReference type="Google" id="ProtNLM"/>
    </source>
</evidence>